<reference evidence="11 13" key="2">
    <citation type="submission" date="2007-08" db="EMBL/GenBank/DDBJ databases">
        <authorList>
            <person name="Fulton L."/>
            <person name="Clifton S."/>
            <person name="Fulton B."/>
            <person name="Xu J."/>
            <person name="Minx P."/>
            <person name="Pepin K.H."/>
            <person name="Johnson M."/>
            <person name="Thiruvilangam P."/>
            <person name="Bhonagiri V."/>
            <person name="Nash W.E."/>
            <person name="Wang C."/>
            <person name="Mardis E.R."/>
            <person name="Wilson R.K."/>
        </authorList>
    </citation>
    <scope>NUCLEOTIDE SEQUENCE [LARGE SCALE GENOMIC DNA]</scope>
    <source>
        <strain evidence="11 13">DSM 753</strain>
    </source>
</reference>
<proteinExistence type="inferred from homology"/>
<evidence type="ECO:0000256" key="2">
    <source>
        <dbReference type="ARBA" id="ARBA00009047"/>
    </source>
</evidence>
<evidence type="ECO:0000313" key="14">
    <source>
        <dbReference type="Proteomes" id="UP000220611"/>
    </source>
</evidence>
<keyword evidence="5" id="KW-0762">Sugar transport</keyword>
<keyword evidence="3 9" id="KW-0813">Transport</keyword>
<name>A7VYW7_9FIRM</name>
<dbReference type="GO" id="GO:0055085">
    <property type="term" value="P:transmembrane transport"/>
    <property type="evidence" value="ECO:0007669"/>
    <property type="project" value="InterPro"/>
</dbReference>
<feature type="transmembrane region" description="Helical" evidence="9">
    <location>
        <begin position="78"/>
        <end position="98"/>
    </location>
</feature>
<evidence type="ECO:0000256" key="9">
    <source>
        <dbReference type="RuleBase" id="RU363032"/>
    </source>
</evidence>
<sequence>MKSKLTGGRFLLRLLAALAFLAILIVNLAPFVWGLLTSLKPARELMVYPPKFVGFSPSVEHYATVFAGTFSTATLNSIIYSVASIVVGILCAILAAYALTRYVFKGKKMLFYVILSGIPLSMGSAAMVVPNYMLFSILGMNNQWYTLPLIYIAYNIPMSVWIMVGGMQGVSYAIEEAAQIDGASKWYIIFCLVPRICMPTIACAALLIFIGAWNEYTVSSVLVNSQSLYPIQVSIYNYIGYFGREWGPLTAAATIAVIPILIVFTILGRMLISGLTAGAVKE</sequence>
<dbReference type="Gene3D" id="1.10.3720.10">
    <property type="entry name" value="MetI-like"/>
    <property type="match status" value="1"/>
</dbReference>
<dbReference type="SUPFAM" id="SSF161098">
    <property type="entry name" value="MetI-like"/>
    <property type="match status" value="1"/>
</dbReference>
<evidence type="ECO:0000256" key="5">
    <source>
        <dbReference type="ARBA" id="ARBA00022597"/>
    </source>
</evidence>
<dbReference type="Proteomes" id="UP000003490">
    <property type="component" value="Unassembled WGS sequence"/>
</dbReference>
<keyword evidence="6 9" id="KW-0812">Transmembrane</keyword>
<keyword evidence="4" id="KW-1003">Cell membrane</keyword>
<dbReference type="InterPro" id="IPR050901">
    <property type="entry name" value="BP-dep_ABC_trans_perm"/>
</dbReference>
<dbReference type="OrthoDB" id="9771544at2"/>
<keyword evidence="8 9" id="KW-0472">Membrane</keyword>
<feature type="transmembrane region" description="Helical" evidence="9">
    <location>
        <begin position="110"/>
        <end position="129"/>
    </location>
</feature>
<dbReference type="PROSITE" id="PS50928">
    <property type="entry name" value="ABC_TM1"/>
    <property type="match status" value="1"/>
</dbReference>
<dbReference type="PANTHER" id="PTHR32243">
    <property type="entry name" value="MALTOSE TRANSPORT SYSTEM PERMEASE-RELATED"/>
    <property type="match status" value="1"/>
</dbReference>
<dbReference type="PANTHER" id="PTHR32243:SF50">
    <property type="entry name" value="MALTOSE_MALTODEXTRIN TRANSPORT SYSTEM PERMEASE PROTEIN MALG"/>
    <property type="match status" value="1"/>
</dbReference>
<feature type="transmembrane region" description="Helical" evidence="9">
    <location>
        <begin position="149"/>
        <end position="174"/>
    </location>
</feature>
<dbReference type="GO" id="GO:0005886">
    <property type="term" value="C:plasma membrane"/>
    <property type="evidence" value="ECO:0007669"/>
    <property type="project" value="UniProtKB-SubCell"/>
</dbReference>
<reference evidence="12 14" key="3">
    <citation type="submission" date="2017-07" db="EMBL/GenBank/DDBJ databases">
        <title>Prevalence of linear plasmids in Cutibacterium (Propionibacterium) acnes isolates obtained from prostatic tissue.</title>
        <authorList>
            <person name="Davidsson S."/>
            <person name="Carlsson J."/>
            <person name="Molling P."/>
            <person name="Andren O."/>
            <person name="Andersson S.-O."/>
            <person name="Brzuszkiewicz E."/>
            <person name="Poehlein A."/>
            <person name="Al-Zeer M."/>
            <person name="Brinkmann V."/>
            <person name="Scavenius C."/>
            <person name="Nazipi S."/>
            <person name="Soderquist B."/>
            <person name="Bruggemann H."/>
        </authorList>
    </citation>
    <scope>NUCLEOTIDE SEQUENCE [LARGE SCALE GENOMIC DNA]</scope>
    <source>
        <strain evidence="12 14">DSM 753</strain>
    </source>
</reference>
<keyword evidence="7 9" id="KW-1133">Transmembrane helix</keyword>
<dbReference type="EMBL" id="NOXF01000002">
    <property type="protein sequence ID" value="PEQ25276.1"/>
    <property type="molecule type" value="Genomic_DNA"/>
</dbReference>
<reference evidence="11 13" key="1">
    <citation type="submission" date="2007-08" db="EMBL/GenBank/DDBJ databases">
        <title>Draft genome sequence of Clostridium leptum (DSM 753).</title>
        <authorList>
            <person name="Sudarsanam P."/>
            <person name="Ley R."/>
            <person name="Guruge J."/>
            <person name="Turnbaugh P.J."/>
            <person name="Mahowald M."/>
            <person name="Liep D."/>
            <person name="Gordon J."/>
        </authorList>
    </citation>
    <scope>NUCLEOTIDE SEQUENCE [LARGE SCALE GENOMIC DNA]</scope>
    <source>
        <strain evidence="11 13">DSM 753</strain>
    </source>
</reference>
<dbReference type="EMBL" id="ABCB02000021">
    <property type="protein sequence ID" value="EDO59745.1"/>
    <property type="molecule type" value="Genomic_DNA"/>
</dbReference>
<dbReference type="CDD" id="cd06261">
    <property type="entry name" value="TM_PBP2"/>
    <property type="match status" value="1"/>
</dbReference>
<dbReference type="eggNOG" id="COG0395">
    <property type="taxonomic scope" value="Bacteria"/>
</dbReference>
<evidence type="ECO:0000313" key="13">
    <source>
        <dbReference type="Proteomes" id="UP000003490"/>
    </source>
</evidence>
<comment type="caution">
    <text evidence="11">The sequence shown here is derived from an EMBL/GenBank/DDBJ whole genome shotgun (WGS) entry which is preliminary data.</text>
</comment>
<dbReference type="HOGENOM" id="CLU_016047_1_2_9"/>
<evidence type="ECO:0000313" key="11">
    <source>
        <dbReference type="EMBL" id="EDO59745.1"/>
    </source>
</evidence>
<comment type="similarity">
    <text evidence="2">Belongs to the binding-protein-dependent transport system permease family. MalFG subfamily.</text>
</comment>
<organism evidence="11 13">
    <name type="scientific">[Clostridium] leptum DSM 753</name>
    <dbReference type="NCBI Taxonomy" id="428125"/>
    <lineage>
        <taxon>Bacteria</taxon>
        <taxon>Bacillati</taxon>
        <taxon>Bacillota</taxon>
        <taxon>Clostridia</taxon>
        <taxon>Eubacteriales</taxon>
        <taxon>Oscillospiraceae</taxon>
        <taxon>Oscillospiraceae incertae sedis</taxon>
    </lineage>
</organism>
<dbReference type="AlphaFoldDB" id="A7VYW7"/>
<evidence type="ECO:0000259" key="10">
    <source>
        <dbReference type="PROSITE" id="PS50928"/>
    </source>
</evidence>
<feature type="transmembrane region" description="Helical" evidence="9">
    <location>
        <begin position="12"/>
        <end position="36"/>
    </location>
</feature>
<keyword evidence="14" id="KW-1185">Reference proteome</keyword>
<evidence type="ECO:0000256" key="8">
    <source>
        <dbReference type="ARBA" id="ARBA00023136"/>
    </source>
</evidence>
<evidence type="ECO:0000256" key="1">
    <source>
        <dbReference type="ARBA" id="ARBA00004651"/>
    </source>
</evidence>
<evidence type="ECO:0000256" key="7">
    <source>
        <dbReference type="ARBA" id="ARBA00022989"/>
    </source>
</evidence>
<evidence type="ECO:0000256" key="6">
    <source>
        <dbReference type="ARBA" id="ARBA00022692"/>
    </source>
</evidence>
<evidence type="ECO:0000313" key="12">
    <source>
        <dbReference type="EMBL" id="PEQ25276.1"/>
    </source>
</evidence>
<comment type="subcellular location">
    <subcellularLocation>
        <location evidence="1 9">Cell membrane</location>
        <topology evidence="1 9">Multi-pass membrane protein</topology>
    </subcellularLocation>
</comment>
<feature type="transmembrane region" description="Helical" evidence="9">
    <location>
        <begin position="246"/>
        <end position="267"/>
    </location>
</feature>
<dbReference type="Pfam" id="PF00528">
    <property type="entry name" value="BPD_transp_1"/>
    <property type="match status" value="1"/>
</dbReference>
<protein>
    <submittedName>
        <fullName evidence="11">ABC transporter, permease protein</fullName>
    </submittedName>
    <submittedName>
        <fullName evidence="12">Carbohydrate ABC transporter permease</fullName>
    </submittedName>
</protein>
<evidence type="ECO:0000256" key="3">
    <source>
        <dbReference type="ARBA" id="ARBA00022448"/>
    </source>
</evidence>
<dbReference type="InterPro" id="IPR035906">
    <property type="entry name" value="MetI-like_sf"/>
</dbReference>
<evidence type="ECO:0000256" key="4">
    <source>
        <dbReference type="ARBA" id="ARBA00022475"/>
    </source>
</evidence>
<gene>
    <name evidence="12" type="ORF">CH238_04400</name>
    <name evidence="11" type="ORF">CLOLEP_03795</name>
</gene>
<feature type="domain" description="ABC transmembrane type-1" evidence="10">
    <location>
        <begin position="74"/>
        <end position="267"/>
    </location>
</feature>
<dbReference type="Proteomes" id="UP000220611">
    <property type="component" value="Unassembled WGS sequence"/>
</dbReference>
<feature type="transmembrane region" description="Helical" evidence="9">
    <location>
        <begin position="186"/>
        <end position="213"/>
    </location>
</feature>
<dbReference type="InterPro" id="IPR000515">
    <property type="entry name" value="MetI-like"/>
</dbReference>
<accession>A7VYW7</accession>